<evidence type="ECO:0000313" key="1">
    <source>
        <dbReference type="EMBL" id="TYC54907.1"/>
    </source>
</evidence>
<proteinExistence type="predicted"/>
<keyword evidence="2" id="KW-1185">Reference proteome</keyword>
<dbReference type="EMBL" id="SDKK01000016">
    <property type="protein sequence ID" value="TYC54907.1"/>
    <property type="molecule type" value="Genomic_DNA"/>
</dbReference>
<dbReference type="RefSeq" id="WP_148580326.1">
    <property type="nucleotide sequence ID" value="NZ_SDKK01000016.1"/>
</dbReference>
<name>A0A6C2CL70_9RHOO</name>
<sequence>MPFSPSALALLALLLGVFAYSKLRGKGMRTMGVVIALCIAGAASLTGVRNSYAPPGYIVELSSGNPATGMGDTGLWVISNSLPAAARITSITVSNGLPWIGSGSGGAPACVLGLQLAAAGQCAMIVGSPG</sequence>
<evidence type="ECO:0008006" key="3">
    <source>
        <dbReference type="Google" id="ProtNLM"/>
    </source>
</evidence>
<dbReference type="Proteomes" id="UP000389128">
    <property type="component" value="Unassembled WGS sequence"/>
</dbReference>
<gene>
    <name evidence="1" type="ORF">ETQ85_17255</name>
</gene>
<organism evidence="1 2">
    <name type="scientific">Zoogloea oleivorans</name>
    <dbReference type="NCBI Taxonomy" id="1552750"/>
    <lineage>
        <taxon>Bacteria</taxon>
        <taxon>Pseudomonadati</taxon>
        <taxon>Pseudomonadota</taxon>
        <taxon>Betaproteobacteria</taxon>
        <taxon>Rhodocyclales</taxon>
        <taxon>Zoogloeaceae</taxon>
        <taxon>Zoogloea</taxon>
    </lineage>
</organism>
<dbReference type="AlphaFoldDB" id="A0A6C2CL70"/>
<evidence type="ECO:0000313" key="2">
    <source>
        <dbReference type="Proteomes" id="UP000389128"/>
    </source>
</evidence>
<accession>A0A6C2CL70</accession>
<protein>
    <recommendedName>
        <fullName evidence="3">Midcut-by-XrtH protein</fullName>
    </recommendedName>
</protein>
<reference evidence="1 2" key="1">
    <citation type="submission" date="2019-01" db="EMBL/GenBank/DDBJ databases">
        <title>Zoogloea oleivorans genome sequencing and assembly.</title>
        <authorList>
            <person name="Tancsics A."/>
            <person name="Farkas M."/>
            <person name="Kriszt B."/>
            <person name="Maroti G."/>
            <person name="Horvath B."/>
        </authorList>
    </citation>
    <scope>NUCLEOTIDE SEQUENCE [LARGE SCALE GENOMIC DNA]</scope>
    <source>
        <strain evidence="1 2">Buc</strain>
    </source>
</reference>
<comment type="caution">
    <text evidence="1">The sequence shown here is derived from an EMBL/GenBank/DDBJ whole genome shotgun (WGS) entry which is preliminary data.</text>
</comment>